<keyword evidence="7" id="KW-0378">Hydrolase</keyword>
<dbReference type="STRING" id="947033.Lste_1678"/>
<dbReference type="PATRIC" id="fig|947033.5.peg.1777"/>
<dbReference type="Pfam" id="PF01520">
    <property type="entry name" value="Amidase_3"/>
    <property type="match status" value="1"/>
</dbReference>
<dbReference type="Pfam" id="PF11741">
    <property type="entry name" value="AMIN"/>
    <property type="match status" value="1"/>
</dbReference>
<dbReference type="Gene3D" id="2.60.40.3500">
    <property type="match status" value="1"/>
</dbReference>
<dbReference type="SUPFAM" id="SSF54106">
    <property type="entry name" value="LysM domain"/>
    <property type="match status" value="1"/>
</dbReference>
<dbReference type="CDD" id="cd02696">
    <property type="entry name" value="MurNAc-LAA"/>
    <property type="match status" value="1"/>
</dbReference>
<dbReference type="Gene3D" id="3.10.350.10">
    <property type="entry name" value="LysM domain"/>
    <property type="match status" value="1"/>
</dbReference>
<dbReference type="FunFam" id="3.40.630.40:FF:000001">
    <property type="entry name" value="N-acetylmuramoyl-L-alanine amidase"/>
    <property type="match status" value="1"/>
</dbReference>
<dbReference type="CDD" id="cd00118">
    <property type="entry name" value="LysM"/>
    <property type="match status" value="1"/>
</dbReference>
<evidence type="ECO:0000256" key="1">
    <source>
        <dbReference type="ARBA" id="ARBA00001561"/>
    </source>
</evidence>
<feature type="signal peptide" evidence="10">
    <location>
        <begin position="1"/>
        <end position="23"/>
    </location>
</feature>
<comment type="catalytic activity">
    <reaction evidence="1">
        <text>Hydrolyzes the link between N-acetylmuramoyl residues and L-amino acid residues in certain cell-wall glycopeptides.</text>
        <dbReference type="EC" id="3.5.1.28"/>
    </reaction>
</comment>
<evidence type="ECO:0000256" key="7">
    <source>
        <dbReference type="ARBA" id="ARBA00022801"/>
    </source>
</evidence>
<dbReference type="GO" id="GO:0030288">
    <property type="term" value="C:outer membrane-bounded periplasmic space"/>
    <property type="evidence" value="ECO:0007669"/>
    <property type="project" value="TreeGrafter"/>
</dbReference>
<keyword evidence="8" id="KW-0961">Cell wall biogenesis/degradation</keyword>
<dbReference type="Gene3D" id="3.40.630.40">
    <property type="entry name" value="Zn-dependent exopeptidases"/>
    <property type="match status" value="1"/>
</dbReference>
<protein>
    <recommendedName>
        <fullName evidence="9">N-acetylmuramoyl-L-alanine amidase AmiC</fullName>
        <ecNumber evidence="4">3.5.1.28</ecNumber>
    </recommendedName>
</protein>
<evidence type="ECO:0000256" key="10">
    <source>
        <dbReference type="SAM" id="SignalP"/>
    </source>
</evidence>
<comment type="similarity">
    <text evidence="3">Belongs to the N-acetylmuramoyl-L-alanine amidase 3 family.</text>
</comment>
<dbReference type="InterPro" id="IPR050695">
    <property type="entry name" value="N-acetylmuramoyl_amidase_3"/>
</dbReference>
<dbReference type="GO" id="GO:0008745">
    <property type="term" value="F:N-acetylmuramoyl-L-alanine amidase activity"/>
    <property type="evidence" value="ECO:0007669"/>
    <property type="project" value="UniProtKB-EC"/>
</dbReference>
<evidence type="ECO:0000313" key="12">
    <source>
        <dbReference type="EMBL" id="KTD68520.1"/>
    </source>
</evidence>
<gene>
    <name evidence="12" type="primary">amiB</name>
    <name evidence="12" type="ORF">Lste_1678</name>
</gene>
<dbReference type="GO" id="GO:0071555">
    <property type="term" value="P:cell wall organization"/>
    <property type="evidence" value="ECO:0007669"/>
    <property type="project" value="UniProtKB-KW"/>
</dbReference>
<evidence type="ECO:0000256" key="6">
    <source>
        <dbReference type="ARBA" id="ARBA00022764"/>
    </source>
</evidence>
<evidence type="ECO:0000256" key="5">
    <source>
        <dbReference type="ARBA" id="ARBA00022729"/>
    </source>
</evidence>
<dbReference type="InterPro" id="IPR018392">
    <property type="entry name" value="LysM"/>
</dbReference>
<evidence type="ECO:0000259" key="11">
    <source>
        <dbReference type="PROSITE" id="PS51782"/>
    </source>
</evidence>
<dbReference type="PANTHER" id="PTHR30404">
    <property type="entry name" value="N-ACETYLMURAMOYL-L-ALANINE AMIDASE"/>
    <property type="match status" value="1"/>
</dbReference>
<evidence type="ECO:0000256" key="2">
    <source>
        <dbReference type="ARBA" id="ARBA00004418"/>
    </source>
</evidence>
<proteinExistence type="inferred from homology"/>
<dbReference type="Proteomes" id="UP000054926">
    <property type="component" value="Unassembled WGS sequence"/>
</dbReference>
<dbReference type="SMART" id="SM00646">
    <property type="entry name" value="Ami_3"/>
    <property type="match status" value="1"/>
</dbReference>
<dbReference type="InterPro" id="IPR002508">
    <property type="entry name" value="MurNAc-LAA_cat"/>
</dbReference>
<dbReference type="AlphaFoldDB" id="A0A0W0ZHQ2"/>
<organism evidence="12 13">
    <name type="scientific">Legionella steelei</name>
    <dbReference type="NCBI Taxonomy" id="947033"/>
    <lineage>
        <taxon>Bacteria</taxon>
        <taxon>Pseudomonadati</taxon>
        <taxon>Pseudomonadota</taxon>
        <taxon>Gammaproteobacteria</taxon>
        <taxon>Legionellales</taxon>
        <taxon>Legionellaceae</taxon>
        <taxon>Legionella</taxon>
    </lineage>
</organism>
<dbReference type="Pfam" id="PF01476">
    <property type="entry name" value="LysM"/>
    <property type="match status" value="1"/>
</dbReference>
<dbReference type="SMART" id="SM00257">
    <property type="entry name" value="LysM"/>
    <property type="match status" value="1"/>
</dbReference>
<keyword evidence="5 10" id="KW-0732">Signal</keyword>
<evidence type="ECO:0000256" key="9">
    <source>
        <dbReference type="ARBA" id="ARBA00074581"/>
    </source>
</evidence>
<dbReference type="PANTHER" id="PTHR30404:SF0">
    <property type="entry name" value="N-ACETYLMURAMOYL-L-ALANINE AMIDASE AMIC"/>
    <property type="match status" value="1"/>
</dbReference>
<dbReference type="RefSeq" id="WP_058510605.1">
    <property type="nucleotide sequence ID" value="NZ_DAIOMV010000007.1"/>
</dbReference>
<feature type="domain" description="LysM" evidence="11">
    <location>
        <begin position="433"/>
        <end position="477"/>
    </location>
</feature>
<feature type="chain" id="PRO_5006918678" description="N-acetylmuramoyl-L-alanine amidase AmiC" evidence="10">
    <location>
        <begin position="24"/>
        <end position="482"/>
    </location>
</feature>
<dbReference type="InterPro" id="IPR036779">
    <property type="entry name" value="LysM_dom_sf"/>
</dbReference>
<evidence type="ECO:0000313" key="13">
    <source>
        <dbReference type="Proteomes" id="UP000054926"/>
    </source>
</evidence>
<evidence type="ECO:0000256" key="8">
    <source>
        <dbReference type="ARBA" id="ARBA00023316"/>
    </source>
</evidence>
<evidence type="ECO:0000256" key="3">
    <source>
        <dbReference type="ARBA" id="ARBA00010860"/>
    </source>
</evidence>
<name>A0A0W0ZHQ2_9GAMM</name>
<dbReference type="InterPro" id="IPR021731">
    <property type="entry name" value="AMIN_dom"/>
</dbReference>
<dbReference type="GO" id="GO:0009253">
    <property type="term" value="P:peptidoglycan catabolic process"/>
    <property type="evidence" value="ECO:0007669"/>
    <property type="project" value="InterPro"/>
</dbReference>
<dbReference type="EMBL" id="LNYY01000019">
    <property type="protein sequence ID" value="KTD68520.1"/>
    <property type="molecule type" value="Genomic_DNA"/>
</dbReference>
<sequence>MIFRSWCFIVMCLCSIATFSAQLKSVALKQQGNQTSLFLTINGPFTHKVFFLSNPERVVVDLKETQLAVNLNQLGLINGLVRQVRSGHSDPRTLRLVFDLNQKVQLRSSPWKPNGAFGGVRVDLVHSGRPVSPIVAHIPSKIAPAVPQKFPIKIKTAQQTKLPAPIEPKQPAHPILANQQPIKVSGRPSNLRDVIVVLDAGHGGKDPGARGPHHSREKDVVLAITLKLKQLIDKQPGMRAVLTRSGDYYVGLRQRLDIARKYNGDIFVAIHADAFNNPHSNGASVFALSQRGATSEAARWLAEKENYSELGGVNLGDLDDQNGVVRSVLIDLSQTATINSGLQMGGRVLNQLGNFTNLHNNKVEQAGFMVLKSADIPSILVETGFISNPVEERNLTNPRYQARLSQAIFQGIKGYFWENPPHGSRLEAMTTNNVHLVRAGETLPAIAARYRVSVAALQSTNHLRGITRLKPGQKLVIPPAWA</sequence>
<keyword evidence="13" id="KW-1185">Reference proteome</keyword>
<dbReference type="OrthoDB" id="9806267at2"/>
<reference evidence="12 13" key="1">
    <citation type="submission" date="2015-11" db="EMBL/GenBank/DDBJ databases">
        <title>Genomic analysis of 38 Legionella species identifies large and diverse effector repertoires.</title>
        <authorList>
            <person name="Burstein D."/>
            <person name="Amaro F."/>
            <person name="Zusman T."/>
            <person name="Lifshitz Z."/>
            <person name="Cohen O."/>
            <person name="Gilbert J.A."/>
            <person name="Pupko T."/>
            <person name="Shuman H.A."/>
            <person name="Segal G."/>
        </authorList>
    </citation>
    <scope>NUCLEOTIDE SEQUENCE [LARGE SCALE GENOMIC DNA]</scope>
    <source>
        <strain evidence="12 13">IMVS3376</strain>
    </source>
</reference>
<accession>A0A0W0ZHQ2</accession>
<comment type="subcellular location">
    <subcellularLocation>
        <location evidence="2">Periplasm</location>
    </subcellularLocation>
</comment>
<dbReference type="SUPFAM" id="SSF53187">
    <property type="entry name" value="Zn-dependent exopeptidases"/>
    <property type="match status" value="1"/>
</dbReference>
<dbReference type="PROSITE" id="PS51782">
    <property type="entry name" value="LYSM"/>
    <property type="match status" value="1"/>
</dbReference>
<keyword evidence="6" id="KW-0574">Periplasm</keyword>
<evidence type="ECO:0000256" key="4">
    <source>
        <dbReference type="ARBA" id="ARBA00011901"/>
    </source>
</evidence>
<dbReference type="EC" id="3.5.1.28" evidence="4"/>
<comment type="caution">
    <text evidence="12">The sequence shown here is derived from an EMBL/GenBank/DDBJ whole genome shotgun (WGS) entry which is preliminary data.</text>
</comment>